<name>A0A4D9DEL5_9STRA</name>
<feature type="compositionally biased region" description="Basic and acidic residues" evidence="1">
    <location>
        <begin position="497"/>
        <end position="515"/>
    </location>
</feature>
<feature type="compositionally biased region" description="Basic and acidic residues" evidence="1">
    <location>
        <begin position="119"/>
        <end position="132"/>
    </location>
</feature>
<comment type="caution">
    <text evidence="2">The sequence shown here is derived from an EMBL/GenBank/DDBJ whole genome shotgun (WGS) entry which is preliminary data.</text>
</comment>
<protein>
    <submittedName>
        <fullName evidence="2">Uncharacterized protein</fullName>
    </submittedName>
</protein>
<feature type="compositionally biased region" description="Gly residues" evidence="1">
    <location>
        <begin position="109"/>
        <end position="118"/>
    </location>
</feature>
<accession>A0A4D9DEL5</accession>
<organism evidence="2 3">
    <name type="scientific">Nannochloropsis salina CCMP1776</name>
    <dbReference type="NCBI Taxonomy" id="1027361"/>
    <lineage>
        <taxon>Eukaryota</taxon>
        <taxon>Sar</taxon>
        <taxon>Stramenopiles</taxon>
        <taxon>Ochrophyta</taxon>
        <taxon>Eustigmatophyceae</taxon>
        <taxon>Eustigmatales</taxon>
        <taxon>Monodopsidaceae</taxon>
        <taxon>Microchloropsis</taxon>
        <taxon>Microchloropsis salina</taxon>
    </lineage>
</organism>
<dbReference type="EMBL" id="SDOX01000006">
    <property type="protein sequence ID" value="TFJ87099.1"/>
    <property type="molecule type" value="Genomic_DNA"/>
</dbReference>
<feature type="compositionally biased region" description="Basic residues" evidence="1">
    <location>
        <begin position="431"/>
        <end position="446"/>
    </location>
</feature>
<proteinExistence type="predicted"/>
<feature type="compositionally biased region" description="Basic and acidic residues" evidence="1">
    <location>
        <begin position="352"/>
        <end position="361"/>
    </location>
</feature>
<evidence type="ECO:0000256" key="1">
    <source>
        <dbReference type="SAM" id="MobiDB-lite"/>
    </source>
</evidence>
<sequence>MLGGESFDAYPPPPPVGSSLAPLGLQKQETIGEGLILPLPPKRPHALASPPAPPAPGVISSCYKKRKRDLGADYESILLVIKAVCRPASHGFVYMDVEDKKGANTAGRAGQGDGGGEARPGEGREGEGREGEAAGVAPSSGEVNGLAPTLKLGHSLYEFIVRVLGESCLGKRRLTEAGFWLSLTKTVNRLQVEAPGRLRSLLGTLRWQRANRPNAFRLLVPRPEGNGEGKAGGGAVLTIHGTFPVGISLQDPATVQEPLSTTVREICQGNCTSADVEKVLELYRALWASHEPLPLARIPFLRFRRGIEVQQVLRLAGMEEPGTRQRMIEEVMRMDSVDKMLLPVTASLLREVPPRLKREDEPAPVGPPKQGRGGRKTRRESSGSGAAEESEREDGSRGGKEGGGKGEGGESKEGAPLAQQDKSAGSSLGGKGRKRKRGSHTGKKGRKTEEEGEDGDVNIAMIMIGIGRDKEDGGEEEGQEGGRVEGIDGEGEGTAGEIEKGKGMEHEGEGAKGRDGSWSAKRRRGAGRLEAGGEDMVVTRRGQHVLGTRERGKTDKGKGEGGRKVVEGLGRKEGDAREEGEEGRERGRREGGEEGNRERERREGGEEIGRRKKGKFEENEGGGSKSGPERREARAAGQREKSKGRGPGADRETLVRASERERREGRGRT</sequence>
<feature type="region of interest" description="Disordered" evidence="1">
    <location>
        <begin position="352"/>
        <end position="669"/>
    </location>
</feature>
<evidence type="ECO:0000313" key="2">
    <source>
        <dbReference type="EMBL" id="TFJ87099.1"/>
    </source>
</evidence>
<dbReference type="Proteomes" id="UP000355283">
    <property type="component" value="Unassembled WGS sequence"/>
</dbReference>
<reference evidence="2 3" key="1">
    <citation type="submission" date="2019-01" db="EMBL/GenBank/DDBJ databases">
        <title>Nuclear Genome Assembly of the Microalgal Biofuel strain Nannochloropsis salina CCMP1776.</title>
        <authorList>
            <person name="Hovde B."/>
        </authorList>
    </citation>
    <scope>NUCLEOTIDE SEQUENCE [LARGE SCALE GENOMIC DNA]</scope>
    <source>
        <strain evidence="2 3">CCMP1776</strain>
    </source>
</reference>
<keyword evidence="3" id="KW-1185">Reference proteome</keyword>
<gene>
    <name evidence="2" type="ORF">NSK_001433</name>
</gene>
<feature type="region of interest" description="Disordered" evidence="1">
    <location>
        <begin position="35"/>
        <end position="54"/>
    </location>
</feature>
<feature type="compositionally biased region" description="Basic and acidic residues" evidence="1">
    <location>
        <begin position="627"/>
        <end position="669"/>
    </location>
</feature>
<feature type="region of interest" description="Disordered" evidence="1">
    <location>
        <begin position="103"/>
        <end position="140"/>
    </location>
</feature>
<feature type="compositionally biased region" description="Basic and acidic residues" evidence="1">
    <location>
        <begin position="547"/>
        <end position="609"/>
    </location>
</feature>
<dbReference type="AlphaFoldDB" id="A0A4D9DEL5"/>
<evidence type="ECO:0000313" key="3">
    <source>
        <dbReference type="Proteomes" id="UP000355283"/>
    </source>
</evidence>
<feature type="compositionally biased region" description="Basic and acidic residues" evidence="1">
    <location>
        <begin position="393"/>
        <end position="413"/>
    </location>
</feature>